<gene>
    <name evidence="2" type="ORF">Ocin01_16729</name>
</gene>
<organism evidence="2 3">
    <name type="scientific">Orchesella cincta</name>
    <name type="common">Springtail</name>
    <name type="synonym">Podura cincta</name>
    <dbReference type="NCBI Taxonomy" id="48709"/>
    <lineage>
        <taxon>Eukaryota</taxon>
        <taxon>Metazoa</taxon>
        <taxon>Ecdysozoa</taxon>
        <taxon>Arthropoda</taxon>
        <taxon>Hexapoda</taxon>
        <taxon>Collembola</taxon>
        <taxon>Entomobryomorpha</taxon>
        <taxon>Entomobryoidea</taxon>
        <taxon>Orchesellidae</taxon>
        <taxon>Orchesellinae</taxon>
        <taxon>Orchesella</taxon>
    </lineage>
</organism>
<feature type="transmembrane region" description="Helical" evidence="1">
    <location>
        <begin position="6"/>
        <end position="31"/>
    </location>
</feature>
<reference evidence="2 3" key="1">
    <citation type="journal article" date="2016" name="Genome Biol. Evol.">
        <title>Gene Family Evolution Reflects Adaptation to Soil Environmental Stressors in the Genome of the Collembolan Orchesella cincta.</title>
        <authorList>
            <person name="Faddeeva-Vakhrusheva A."/>
            <person name="Derks M.F."/>
            <person name="Anvar S.Y."/>
            <person name="Agamennone V."/>
            <person name="Suring W."/>
            <person name="Smit S."/>
            <person name="van Straalen N.M."/>
            <person name="Roelofs D."/>
        </authorList>
    </citation>
    <scope>NUCLEOTIDE SEQUENCE [LARGE SCALE GENOMIC DNA]</scope>
    <source>
        <tissue evidence="2">Mixed pool</tissue>
    </source>
</reference>
<comment type="caution">
    <text evidence="2">The sequence shown here is derived from an EMBL/GenBank/DDBJ whole genome shotgun (WGS) entry which is preliminary data.</text>
</comment>
<evidence type="ECO:0000313" key="2">
    <source>
        <dbReference type="EMBL" id="ODM89953.1"/>
    </source>
</evidence>
<feature type="transmembrane region" description="Helical" evidence="1">
    <location>
        <begin position="74"/>
        <end position="94"/>
    </location>
</feature>
<proteinExistence type="predicted"/>
<keyword evidence="1" id="KW-0812">Transmembrane</keyword>
<keyword evidence="3" id="KW-1185">Reference proteome</keyword>
<keyword evidence="1" id="KW-0472">Membrane</keyword>
<dbReference type="AlphaFoldDB" id="A0A1D2MAE9"/>
<evidence type="ECO:0000256" key="1">
    <source>
        <dbReference type="SAM" id="Phobius"/>
    </source>
</evidence>
<evidence type="ECO:0008006" key="4">
    <source>
        <dbReference type="Google" id="ProtNLM"/>
    </source>
</evidence>
<dbReference type="Proteomes" id="UP000094527">
    <property type="component" value="Unassembled WGS sequence"/>
</dbReference>
<name>A0A1D2MAE9_ORCCI</name>
<accession>A0A1D2MAE9</accession>
<keyword evidence="1" id="KW-1133">Transmembrane helix</keyword>
<protein>
    <recommendedName>
        <fullName evidence="4">Transmembrane protein</fullName>
    </recommendedName>
</protein>
<sequence>MGPQVRFVILAVALSISVLVLINISALGYSLKSETTDEDKRSWNNEKDCREVYNANTERFECVNESRRIRRSPFLSLWFILFFGWMTMSIFVIGKRCWLHGQQYQHDSSRPQDWSLGRPVIGISTVSNDYSNLNPRTQPFRIIALVPPSVHSTAQHVEAPPEYMPPPSYNECVINMPAQNNQHNQEQPTNTKSMHSSLGTVAFAGYSLYDVPVHDPKMKLLAVSSKSEISSTVGNFYKNRYNRAQSSSFAPPTTSSSTLSTEVPDVSPPECVKISANNECAITINDHVTMMGKLQLESLEKF</sequence>
<dbReference type="EMBL" id="LJIJ01002273">
    <property type="protein sequence ID" value="ODM89953.1"/>
    <property type="molecule type" value="Genomic_DNA"/>
</dbReference>
<evidence type="ECO:0000313" key="3">
    <source>
        <dbReference type="Proteomes" id="UP000094527"/>
    </source>
</evidence>